<keyword evidence="1" id="KW-0812">Transmembrane</keyword>
<keyword evidence="1" id="KW-0472">Membrane</keyword>
<name>A0ABX8M296_9GAMM</name>
<organism evidence="2 3">
    <name type="scientific">Photorhabdus akhurstii</name>
    <dbReference type="NCBI Taxonomy" id="171438"/>
    <lineage>
        <taxon>Bacteria</taxon>
        <taxon>Pseudomonadati</taxon>
        <taxon>Pseudomonadota</taxon>
        <taxon>Gammaproteobacteria</taxon>
        <taxon>Enterobacterales</taxon>
        <taxon>Morganellaceae</taxon>
        <taxon>Photorhabdus</taxon>
    </lineage>
</organism>
<feature type="transmembrane region" description="Helical" evidence="1">
    <location>
        <begin position="70"/>
        <end position="91"/>
    </location>
</feature>
<dbReference type="Proteomes" id="UP000693715">
    <property type="component" value="Chromosome"/>
</dbReference>
<dbReference type="EMBL" id="CP020335">
    <property type="protein sequence ID" value="QXF35794.1"/>
    <property type="molecule type" value="Genomic_DNA"/>
</dbReference>
<keyword evidence="3" id="KW-1185">Reference proteome</keyword>
<gene>
    <name evidence="2" type="ORF">B0X70_23285</name>
</gene>
<keyword evidence="1" id="KW-1133">Transmembrane helix</keyword>
<dbReference type="RefSeq" id="WP_217470486.1">
    <property type="nucleotide sequence ID" value="NZ_CP020335.1"/>
</dbReference>
<feature type="transmembrane region" description="Helical" evidence="1">
    <location>
        <begin position="162"/>
        <end position="182"/>
    </location>
</feature>
<reference evidence="2 3" key="1">
    <citation type="submission" date="2017-03" db="EMBL/GenBank/DDBJ databases">
        <title>Genome comparison of Photorhabdus luminescens strain 0813-124 phase variants.</title>
        <authorList>
            <person name="Chien C.-C."/>
            <person name="Chen W.-J."/>
            <person name="Shih M.-C."/>
            <person name="Hsieh F.-C."/>
        </authorList>
    </citation>
    <scope>NUCLEOTIDE SEQUENCE [LARGE SCALE GENOMIC DNA]</scope>
    <source>
        <strain evidence="2 3">0813-124 phase II</strain>
    </source>
</reference>
<sequence>MRQCLKNLFKKWFLTIHPLPSQRLARWEKELLAAPPDIKDEETIKHVEILDYLDDKECHIRNPQRRFRSINLIPVTLGIISSLILNINGFIEDRKNDEAGIHRWVNLVKEEYGDKFYLRDDLPDYMENARYIGNDKEISLRKYLHYRYNYYRHSDSFLKIDIGFLLLYLLVIPPFVYCIFFWQSQAPLIIDRERQIFYTWHKGKAYAARYPQLGMMEKTNILYLKVYGLDENNNLIERVFIPNVSSYTFAFLSSGNDKGLALAFMVKFLLNGKEAVSKVDYKRRGSLIWWSKDKRPADLDAQIPLILAELDRLGPPDEDLSE</sequence>
<accession>A0ABX8M296</accession>
<proteinExistence type="predicted"/>
<evidence type="ECO:0000256" key="1">
    <source>
        <dbReference type="SAM" id="Phobius"/>
    </source>
</evidence>
<evidence type="ECO:0000313" key="2">
    <source>
        <dbReference type="EMBL" id="QXF35794.1"/>
    </source>
</evidence>
<protein>
    <submittedName>
        <fullName evidence="2">Uncharacterized protein</fullName>
    </submittedName>
</protein>
<evidence type="ECO:0000313" key="3">
    <source>
        <dbReference type="Proteomes" id="UP000693715"/>
    </source>
</evidence>